<dbReference type="NCBIfam" id="TIGR00689">
    <property type="entry name" value="rpiB_lacA_lacB"/>
    <property type="match status" value="1"/>
</dbReference>
<accession>A0A1G8KLA6</accession>
<dbReference type="PIRSF" id="PIRSF005384">
    <property type="entry name" value="RpiB_LacA_B"/>
    <property type="match status" value="1"/>
</dbReference>
<dbReference type="Proteomes" id="UP000198607">
    <property type="component" value="Unassembled WGS sequence"/>
</dbReference>
<dbReference type="STRING" id="83767.SAMN05660652_03430"/>
<dbReference type="OrthoDB" id="1778624at2"/>
<organism evidence="3 4">
    <name type="scientific">Propionivibrio dicarboxylicus</name>
    <dbReference type="NCBI Taxonomy" id="83767"/>
    <lineage>
        <taxon>Bacteria</taxon>
        <taxon>Pseudomonadati</taxon>
        <taxon>Pseudomonadota</taxon>
        <taxon>Betaproteobacteria</taxon>
        <taxon>Rhodocyclales</taxon>
        <taxon>Rhodocyclaceae</taxon>
        <taxon>Propionivibrio</taxon>
    </lineage>
</organism>
<dbReference type="GO" id="GO:0016861">
    <property type="term" value="F:intramolecular oxidoreductase activity, interconverting aldoses and ketoses"/>
    <property type="evidence" value="ECO:0007669"/>
    <property type="project" value="UniProtKB-ARBA"/>
</dbReference>
<dbReference type="SUPFAM" id="SSF89623">
    <property type="entry name" value="Ribose/Galactose isomerase RpiB/AlsB"/>
    <property type="match status" value="1"/>
</dbReference>
<evidence type="ECO:0000256" key="1">
    <source>
        <dbReference type="ARBA" id="ARBA00008754"/>
    </source>
</evidence>
<name>A0A1G8KLA6_9RHOO</name>
<dbReference type="InterPro" id="IPR036569">
    <property type="entry name" value="RpiB_LacA_LacB_sf"/>
</dbReference>
<dbReference type="RefSeq" id="WP_091939405.1">
    <property type="nucleotide sequence ID" value="NZ_FNCY01000019.1"/>
</dbReference>
<dbReference type="NCBIfam" id="NF004051">
    <property type="entry name" value="PRK05571.1"/>
    <property type="match status" value="1"/>
</dbReference>
<sequence length="154" mass="16112">MKIAIAGDSVGIELAKVLCAHVAALPGMSVTHLSLAPDGREERYAEIAERVCRAILAGEFERGILCCGTGIGMAMSANKVPGIRAAQTHDSFSAERAAKSNDAHVVTLGARVVGTELAKTIVSVWLASHFDPAGPSAGNVEAITTLERKYRSII</sequence>
<protein>
    <submittedName>
        <fullName evidence="3">Ribose 5-phosphate isomerase B</fullName>
    </submittedName>
</protein>
<dbReference type="GO" id="GO:0005975">
    <property type="term" value="P:carbohydrate metabolic process"/>
    <property type="evidence" value="ECO:0007669"/>
    <property type="project" value="InterPro"/>
</dbReference>
<dbReference type="PANTHER" id="PTHR43732:SF1">
    <property type="entry name" value="RIBOSE 5-PHOSPHATE ISOMERASE"/>
    <property type="match status" value="1"/>
</dbReference>
<dbReference type="InterPro" id="IPR051812">
    <property type="entry name" value="SPI_LacAB/RpiB"/>
</dbReference>
<dbReference type="Gene3D" id="3.40.1400.10">
    <property type="entry name" value="Sugar-phosphate isomerase, RpiB/LacA/LacB"/>
    <property type="match status" value="1"/>
</dbReference>
<keyword evidence="2 3" id="KW-0413">Isomerase</keyword>
<gene>
    <name evidence="3" type="ORF">SAMN05660652_03430</name>
</gene>
<dbReference type="PANTHER" id="PTHR43732">
    <property type="entry name" value="RIBOSE 5-PHOSPHATE ISOMERASE-RELATED"/>
    <property type="match status" value="1"/>
</dbReference>
<proteinExistence type="inferred from homology"/>
<dbReference type="EMBL" id="FNCY01000019">
    <property type="protein sequence ID" value="SDI44162.1"/>
    <property type="molecule type" value="Genomic_DNA"/>
</dbReference>
<dbReference type="InterPro" id="IPR003500">
    <property type="entry name" value="RpiB_LacA_LacB"/>
</dbReference>
<keyword evidence="4" id="KW-1185">Reference proteome</keyword>
<dbReference type="Pfam" id="PF02502">
    <property type="entry name" value="LacAB_rpiB"/>
    <property type="match status" value="1"/>
</dbReference>
<reference evidence="3 4" key="1">
    <citation type="submission" date="2016-10" db="EMBL/GenBank/DDBJ databases">
        <authorList>
            <person name="de Groot N.N."/>
        </authorList>
    </citation>
    <scope>NUCLEOTIDE SEQUENCE [LARGE SCALE GENOMIC DNA]</scope>
    <source>
        <strain evidence="3 4">DSM 5885</strain>
    </source>
</reference>
<comment type="similarity">
    <text evidence="1">Belongs to the LacAB/RpiB family.</text>
</comment>
<evidence type="ECO:0000256" key="2">
    <source>
        <dbReference type="ARBA" id="ARBA00023235"/>
    </source>
</evidence>
<evidence type="ECO:0000313" key="3">
    <source>
        <dbReference type="EMBL" id="SDI44162.1"/>
    </source>
</evidence>
<dbReference type="AlphaFoldDB" id="A0A1G8KLA6"/>
<evidence type="ECO:0000313" key="4">
    <source>
        <dbReference type="Proteomes" id="UP000198607"/>
    </source>
</evidence>